<proteinExistence type="predicted"/>
<evidence type="ECO:0000313" key="3">
    <source>
        <dbReference type="Proteomes" id="UP000287101"/>
    </source>
</evidence>
<gene>
    <name evidence="2" type="ORF">CBF31_02745</name>
</gene>
<dbReference type="RefSeq" id="WP_126830736.1">
    <property type="nucleotide sequence ID" value="NZ_CBCRYB010000015.1"/>
</dbReference>
<reference evidence="2 3" key="1">
    <citation type="submission" date="2017-05" db="EMBL/GenBank/DDBJ databases">
        <title>Vagococcus spp. assemblies.</title>
        <authorList>
            <person name="Gulvik C.A."/>
        </authorList>
    </citation>
    <scope>NUCLEOTIDE SEQUENCE [LARGE SCALE GENOMIC DNA]</scope>
    <source>
        <strain evidence="2 3">CCUG 41755</strain>
    </source>
</reference>
<evidence type="ECO:0000313" key="2">
    <source>
        <dbReference type="EMBL" id="RSU04957.1"/>
    </source>
</evidence>
<name>A0A430ACL1_9ENTE</name>
<dbReference type="Gene3D" id="1.10.260.40">
    <property type="entry name" value="lambda repressor-like DNA-binding domains"/>
    <property type="match status" value="1"/>
</dbReference>
<keyword evidence="3" id="KW-1185">Reference proteome</keyword>
<dbReference type="GO" id="GO:0003677">
    <property type="term" value="F:DNA binding"/>
    <property type="evidence" value="ECO:0007669"/>
    <property type="project" value="InterPro"/>
</dbReference>
<dbReference type="SMART" id="SM00530">
    <property type="entry name" value="HTH_XRE"/>
    <property type="match status" value="1"/>
</dbReference>
<dbReference type="CDD" id="cd00093">
    <property type="entry name" value="HTH_XRE"/>
    <property type="match status" value="1"/>
</dbReference>
<organism evidence="2 3">
    <name type="scientific">Vagococcus fessus</name>
    <dbReference type="NCBI Taxonomy" id="120370"/>
    <lineage>
        <taxon>Bacteria</taxon>
        <taxon>Bacillati</taxon>
        <taxon>Bacillota</taxon>
        <taxon>Bacilli</taxon>
        <taxon>Lactobacillales</taxon>
        <taxon>Enterococcaceae</taxon>
        <taxon>Vagococcus</taxon>
    </lineage>
</organism>
<dbReference type="Proteomes" id="UP000287101">
    <property type="component" value="Unassembled WGS sequence"/>
</dbReference>
<dbReference type="AlphaFoldDB" id="A0A430ACL1"/>
<dbReference type="Pfam" id="PF01381">
    <property type="entry name" value="HTH_3"/>
    <property type="match status" value="1"/>
</dbReference>
<evidence type="ECO:0000259" key="1">
    <source>
        <dbReference type="PROSITE" id="PS50943"/>
    </source>
</evidence>
<sequence>MEDNIVEIFGKQLDKLMLDKNITDSKLAEDLNMNRSTINRWRRGVRSPNMDTLPLLAKYFNVPATTFITPLNDKKDILIAIEKLDEKNLSDLKRYVHFLLTNQNN</sequence>
<dbReference type="EMBL" id="NGJY01000001">
    <property type="protein sequence ID" value="RSU04957.1"/>
    <property type="molecule type" value="Genomic_DNA"/>
</dbReference>
<dbReference type="PROSITE" id="PS50943">
    <property type="entry name" value="HTH_CROC1"/>
    <property type="match status" value="1"/>
</dbReference>
<accession>A0A430ACL1</accession>
<comment type="caution">
    <text evidence="2">The sequence shown here is derived from an EMBL/GenBank/DDBJ whole genome shotgun (WGS) entry which is preliminary data.</text>
</comment>
<dbReference type="InterPro" id="IPR010982">
    <property type="entry name" value="Lambda_DNA-bd_dom_sf"/>
</dbReference>
<dbReference type="OrthoDB" id="9805856at2"/>
<dbReference type="SUPFAM" id="SSF47413">
    <property type="entry name" value="lambda repressor-like DNA-binding domains"/>
    <property type="match status" value="1"/>
</dbReference>
<protein>
    <recommendedName>
        <fullName evidence="1">HTH cro/C1-type domain-containing protein</fullName>
    </recommendedName>
</protein>
<feature type="domain" description="HTH cro/C1-type" evidence="1">
    <location>
        <begin position="13"/>
        <end position="67"/>
    </location>
</feature>
<dbReference type="InterPro" id="IPR001387">
    <property type="entry name" value="Cro/C1-type_HTH"/>
</dbReference>